<accession>A0A3N4KEY1</accession>
<evidence type="ECO:0000256" key="1">
    <source>
        <dbReference type="SAM" id="MobiDB-lite"/>
    </source>
</evidence>
<keyword evidence="3" id="KW-1185">Reference proteome</keyword>
<evidence type="ECO:0000313" key="2">
    <source>
        <dbReference type="EMBL" id="RPB08038.1"/>
    </source>
</evidence>
<proteinExistence type="predicted"/>
<dbReference type="EMBL" id="ML119170">
    <property type="protein sequence ID" value="RPB08038.1"/>
    <property type="molecule type" value="Genomic_DNA"/>
</dbReference>
<dbReference type="AlphaFoldDB" id="A0A3N4KEY1"/>
<evidence type="ECO:0000313" key="3">
    <source>
        <dbReference type="Proteomes" id="UP000277580"/>
    </source>
</evidence>
<protein>
    <submittedName>
        <fullName evidence="2">Uncharacterized protein</fullName>
    </submittedName>
</protein>
<reference evidence="2 3" key="1">
    <citation type="journal article" date="2018" name="Nat. Ecol. Evol.">
        <title>Pezizomycetes genomes reveal the molecular basis of ectomycorrhizal truffle lifestyle.</title>
        <authorList>
            <person name="Murat C."/>
            <person name="Payen T."/>
            <person name="Noel B."/>
            <person name="Kuo A."/>
            <person name="Morin E."/>
            <person name="Chen J."/>
            <person name="Kohler A."/>
            <person name="Krizsan K."/>
            <person name="Balestrini R."/>
            <person name="Da Silva C."/>
            <person name="Montanini B."/>
            <person name="Hainaut M."/>
            <person name="Levati E."/>
            <person name="Barry K.W."/>
            <person name="Belfiori B."/>
            <person name="Cichocki N."/>
            <person name="Clum A."/>
            <person name="Dockter R.B."/>
            <person name="Fauchery L."/>
            <person name="Guy J."/>
            <person name="Iotti M."/>
            <person name="Le Tacon F."/>
            <person name="Lindquist E.A."/>
            <person name="Lipzen A."/>
            <person name="Malagnac F."/>
            <person name="Mello A."/>
            <person name="Molinier V."/>
            <person name="Miyauchi S."/>
            <person name="Poulain J."/>
            <person name="Riccioni C."/>
            <person name="Rubini A."/>
            <person name="Sitrit Y."/>
            <person name="Splivallo R."/>
            <person name="Traeger S."/>
            <person name="Wang M."/>
            <person name="Zifcakova L."/>
            <person name="Wipf D."/>
            <person name="Zambonelli A."/>
            <person name="Paolocci F."/>
            <person name="Nowrousian M."/>
            <person name="Ottonello S."/>
            <person name="Baldrian P."/>
            <person name="Spatafora J.W."/>
            <person name="Henrissat B."/>
            <person name="Nagy L.G."/>
            <person name="Aury J.M."/>
            <person name="Wincker P."/>
            <person name="Grigoriev I.V."/>
            <person name="Bonfante P."/>
            <person name="Martin F.M."/>
        </authorList>
    </citation>
    <scope>NUCLEOTIDE SEQUENCE [LARGE SCALE GENOMIC DNA]</scope>
    <source>
        <strain evidence="2 3">CCBAS932</strain>
    </source>
</reference>
<dbReference type="Proteomes" id="UP000277580">
    <property type="component" value="Unassembled WGS sequence"/>
</dbReference>
<sequence>MSIGIDNLPLPTPPPALVHSPTALALQPASPPALQPRDNAGHTVSLVRNPSLAASASFCGVLPPRAGRGVRHAVCAAGPTQWLLRRVCADPTNAADSPSPDGNLLPRKQQTQSNTMSRITTIPSGDVGFFTGARSILKPQRYRYEDYHIPTNHISLPIESREVARPGPGNREPPSEKKHNIHHCIIHKPSLSRRHSLDSTLPAQT</sequence>
<name>A0A3N4KEY1_9PEZI</name>
<gene>
    <name evidence="2" type="ORF">P167DRAFT_578711</name>
</gene>
<feature type="region of interest" description="Disordered" evidence="1">
    <location>
        <begin position="160"/>
        <end position="180"/>
    </location>
</feature>
<organism evidence="2 3">
    <name type="scientific">Morchella conica CCBAS932</name>
    <dbReference type="NCBI Taxonomy" id="1392247"/>
    <lineage>
        <taxon>Eukaryota</taxon>
        <taxon>Fungi</taxon>
        <taxon>Dikarya</taxon>
        <taxon>Ascomycota</taxon>
        <taxon>Pezizomycotina</taxon>
        <taxon>Pezizomycetes</taxon>
        <taxon>Pezizales</taxon>
        <taxon>Morchellaceae</taxon>
        <taxon>Morchella</taxon>
    </lineage>
</organism>
<dbReference type="InParanoid" id="A0A3N4KEY1"/>
<feature type="region of interest" description="Disordered" evidence="1">
    <location>
        <begin position="92"/>
        <end position="116"/>
    </location>
</feature>